<organism evidence="1 2">
    <name type="scientific">Blastopirellula sediminis</name>
    <dbReference type="NCBI Taxonomy" id="2894196"/>
    <lineage>
        <taxon>Bacteria</taxon>
        <taxon>Pseudomonadati</taxon>
        <taxon>Planctomycetota</taxon>
        <taxon>Planctomycetia</taxon>
        <taxon>Pirellulales</taxon>
        <taxon>Pirellulaceae</taxon>
        <taxon>Blastopirellula</taxon>
    </lineage>
</organism>
<dbReference type="EMBL" id="JAJKFT010000004">
    <property type="protein sequence ID" value="MCC9627814.1"/>
    <property type="molecule type" value="Genomic_DNA"/>
</dbReference>
<name>A0A9X1MLQ3_9BACT</name>
<dbReference type="AlphaFoldDB" id="A0A9X1MLQ3"/>
<comment type="caution">
    <text evidence="1">The sequence shown here is derived from an EMBL/GenBank/DDBJ whole genome shotgun (WGS) entry which is preliminary data.</text>
</comment>
<dbReference type="RefSeq" id="WP_230216518.1">
    <property type="nucleotide sequence ID" value="NZ_JAJKFT010000004.1"/>
</dbReference>
<sequence>MIDRSNDEPVTNIKTFLLADPSPQGRMETERWFVAFVNFLQDNGLTARKLLKKGQTPDESFEIWESDLTEEGVAVVDKAFDRWLGALDRGKAPDDVSILEKALAKIRKF</sequence>
<dbReference type="Proteomes" id="UP001139103">
    <property type="component" value="Unassembled WGS sequence"/>
</dbReference>
<proteinExistence type="predicted"/>
<evidence type="ECO:0000313" key="1">
    <source>
        <dbReference type="EMBL" id="MCC9627814.1"/>
    </source>
</evidence>
<reference evidence="1" key="1">
    <citation type="submission" date="2021-11" db="EMBL/GenBank/DDBJ databases">
        <title>Genome sequence.</title>
        <authorList>
            <person name="Sun Q."/>
        </authorList>
    </citation>
    <scope>NUCLEOTIDE SEQUENCE</scope>
    <source>
        <strain evidence="1">JC732</strain>
    </source>
</reference>
<accession>A0A9X1MLQ3</accession>
<protein>
    <submittedName>
        <fullName evidence="1">Uncharacterized protein</fullName>
    </submittedName>
</protein>
<keyword evidence="2" id="KW-1185">Reference proteome</keyword>
<gene>
    <name evidence="1" type="ORF">LOC68_05355</name>
</gene>
<evidence type="ECO:0000313" key="2">
    <source>
        <dbReference type="Proteomes" id="UP001139103"/>
    </source>
</evidence>